<evidence type="ECO:0000256" key="10">
    <source>
        <dbReference type="ARBA" id="ARBA00023295"/>
    </source>
</evidence>
<evidence type="ECO:0000256" key="4">
    <source>
        <dbReference type="ARBA" id="ARBA00022723"/>
    </source>
</evidence>
<dbReference type="InterPro" id="IPR048534">
    <property type="entry name" value="Man2a1-like_dom"/>
</dbReference>
<comment type="catalytic activity">
    <reaction evidence="1">
        <text>Hydrolysis of terminal, non-reducing alpha-D-mannose residues in alpha-D-mannosides.</text>
        <dbReference type="EC" id="3.2.1.24"/>
    </reaction>
</comment>
<accession>A0A6I8VXT0</accession>
<dbReference type="AlphaFoldDB" id="A0A6I8VXT0"/>
<name>A0A6I8VXT0_DROPS</name>
<dbReference type="InterPro" id="IPR015341">
    <property type="entry name" value="Glyco_hydro_38_cen"/>
</dbReference>
<evidence type="ECO:0000313" key="15">
    <source>
        <dbReference type="RefSeq" id="XP_033235905.1"/>
    </source>
</evidence>
<feature type="domain" description="Glycoside hydrolase family 38 central" evidence="13">
    <location>
        <begin position="425"/>
        <end position="501"/>
    </location>
</feature>
<keyword evidence="14" id="KW-1185">Reference proteome</keyword>
<keyword evidence="5" id="KW-0732">Signal</keyword>
<dbReference type="SUPFAM" id="SSF88713">
    <property type="entry name" value="Glycoside hydrolase/deacetylase"/>
    <property type="match status" value="1"/>
</dbReference>
<dbReference type="InterPro" id="IPR037094">
    <property type="entry name" value="Glyco_hydro_38_cen_sf"/>
</dbReference>
<dbReference type="Pfam" id="PF07748">
    <property type="entry name" value="Glyco_hydro_38C"/>
    <property type="match status" value="1"/>
</dbReference>
<dbReference type="InterPro" id="IPR050843">
    <property type="entry name" value="Glycosyl_Hydrlase_38"/>
</dbReference>
<dbReference type="FunFam" id="1.20.1270.50:FF:000002">
    <property type="entry name" value="Alpha-mannosidase"/>
    <property type="match status" value="1"/>
</dbReference>
<dbReference type="InParanoid" id="A0A6I8VXT0"/>
<feature type="region of interest" description="Disordered" evidence="12">
    <location>
        <begin position="1077"/>
        <end position="1106"/>
    </location>
</feature>
<keyword evidence="9" id="KW-0325">Glycoprotein</keyword>
<keyword evidence="8" id="KW-1015">Disulfide bond</keyword>
<dbReference type="GO" id="GO:0004559">
    <property type="term" value="F:alpha-mannosidase activity"/>
    <property type="evidence" value="ECO:0007669"/>
    <property type="project" value="UniProtKB-EC"/>
</dbReference>
<dbReference type="Pfam" id="PF21260">
    <property type="entry name" value="Laman-like_dom"/>
    <property type="match status" value="1"/>
</dbReference>
<dbReference type="FunCoup" id="A0A6I8VXT0">
    <property type="interactions" value="175"/>
</dbReference>
<dbReference type="GO" id="GO:0046872">
    <property type="term" value="F:metal ion binding"/>
    <property type="evidence" value="ECO:0007669"/>
    <property type="project" value="UniProtKB-KW"/>
</dbReference>
<dbReference type="CDD" id="cd10810">
    <property type="entry name" value="GH38N_AMII_LAM_like"/>
    <property type="match status" value="1"/>
</dbReference>
<dbReference type="RefSeq" id="XP_033235905.1">
    <property type="nucleotide sequence ID" value="XM_033380014.1"/>
</dbReference>
<evidence type="ECO:0000256" key="1">
    <source>
        <dbReference type="ARBA" id="ARBA00000365"/>
    </source>
</evidence>
<keyword evidence="7 11" id="KW-0862">Zinc</keyword>
<dbReference type="Pfam" id="PF01074">
    <property type="entry name" value="Glyco_hydro_38N"/>
    <property type="match status" value="1"/>
</dbReference>
<dbReference type="Gene3D" id="3.20.110.10">
    <property type="entry name" value="Glycoside hydrolase 38, N terminal domain"/>
    <property type="match status" value="1"/>
</dbReference>
<dbReference type="FunFam" id="2.60.40.1180:FF:000018">
    <property type="entry name" value="Alpha-mannosidase"/>
    <property type="match status" value="1"/>
</dbReference>
<dbReference type="Gene3D" id="2.70.98.30">
    <property type="entry name" value="Golgi alpha-mannosidase II, domain 4"/>
    <property type="match status" value="1"/>
</dbReference>
<dbReference type="InterPro" id="IPR011682">
    <property type="entry name" value="Glyco_hydro_38_C"/>
</dbReference>
<evidence type="ECO:0000256" key="9">
    <source>
        <dbReference type="ARBA" id="ARBA00023180"/>
    </source>
</evidence>
<dbReference type="InterPro" id="IPR011013">
    <property type="entry name" value="Gal_mutarotase_sf_dom"/>
</dbReference>
<dbReference type="PANTHER" id="PTHR11607:SF3">
    <property type="entry name" value="LYSOSOMAL ALPHA-MANNOSIDASE"/>
    <property type="match status" value="1"/>
</dbReference>
<dbReference type="FunFam" id="3.20.110.10:FF:000001">
    <property type="entry name" value="Alpha-mannosidase"/>
    <property type="match status" value="1"/>
</dbReference>
<evidence type="ECO:0000259" key="13">
    <source>
        <dbReference type="SMART" id="SM00872"/>
    </source>
</evidence>
<evidence type="ECO:0000256" key="12">
    <source>
        <dbReference type="SAM" id="MobiDB-lite"/>
    </source>
</evidence>
<protein>
    <recommendedName>
        <fullName evidence="3 11">Alpha-mannosidase</fullName>
        <ecNumber evidence="11">3.2.1.-</ecNumber>
    </recommendedName>
</protein>
<keyword evidence="10 11" id="KW-0326">Glycosidase</keyword>
<dbReference type="SMART" id="SM00872">
    <property type="entry name" value="Alpha-mann_mid"/>
    <property type="match status" value="1"/>
</dbReference>
<dbReference type="Gene3D" id="1.20.1270.50">
    <property type="entry name" value="Glycoside hydrolase family 38, central domain"/>
    <property type="match status" value="2"/>
</dbReference>
<evidence type="ECO:0000256" key="7">
    <source>
        <dbReference type="ARBA" id="ARBA00022833"/>
    </source>
</evidence>
<reference evidence="15" key="1">
    <citation type="submission" date="2025-08" db="UniProtKB">
        <authorList>
            <consortium name="RefSeq"/>
        </authorList>
    </citation>
    <scope>IDENTIFICATION</scope>
    <source>
        <strain evidence="15">MV-25-SWS-2005</strain>
        <tissue evidence="15">Whole body</tissue>
    </source>
</reference>
<dbReference type="FunFam" id="2.70.98.30:FF:000003">
    <property type="entry name" value="Alpha-mannosidase"/>
    <property type="match status" value="1"/>
</dbReference>
<organism evidence="14 15">
    <name type="scientific">Drosophila pseudoobscura pseudoobscura</name>
    <name type="common">Fruit fly</name>
    <dbReference type="NCBI Taxonomy" id="46245"/>
    <lineage>
        <taxon>Eukaryota</taxon>
        <taxon>Metazoa</taxon>
        <taxon>Ecdysozoa</taxon>
        <taxon>Arthropoda</taxon>
        <taxon>Hexapoda</taxon>
        <taxon>Insecta</taxon>
        <taxon>Pterygota</taxon>
        <taxon>Neoptera</taxon>
        <taxon>Endopterygota</taxon>
        <taxon>Diptera</taxon>
        <taxon>Brachycera</taxon>
        <taxon>Muscomorpha</taxon>
        <taxon>Ephydroidea</taxon>
        <taxon>Drosophilidae</taxon>
        <taxon>Drosophila</taxon>
        <taxon>Sophophora</taxon>
    </lineage>
</organism>
<dbReference type="SUPFAM" id="SSF74650">
    <property type="entry name" value="Galactose mutarotase-like"/>
    <property type="match status" value="1"/>
</dbReference>
<dbReference type="GO" id="GO:0030246">
    <property type="term" value="F:carbohydrate binding"/>
    <property type="evidence" value="ECO:0007669"/>
    <property type="project" value="InterPro"/>
</dbReference>
<dbReference type="InterPro" id="IPR013780">
    <property type="entry name" value="Glyco_hydro_b"/>
</dbReference>
<evidence type="ECO:0000256" key="11">
    <source>
        <dbReference type="RuleBase" id="RU361199"/>
    </source>
</evidence>
<dbReference type="PANTHER" id="PTHR11607">
    <property type="entry name" value="ALPHA-MANNOSIDASE"/>
    <property type="match status" value="1"/>
</dbReference>
<evidence type="ECO:0000256" key="2">
    <source>
        <dbReference type="ARBA" id="ARBA00009792"/>
    </source>
</evidence>
<keyword evidence="4 11" id="KW-0479">Metal-binding</keyword>
<evidence type="ECO:0000313" key="14">
    <source>
        <dbReference type="Proteomes" id="UP000001819"/>
    </source>
</evidence>
<dbReference type="GO" id="GO:0005764">
    <property type="term" value="C:lysosome"/>
    <property type="evidence" value="ECO:0007669"/>
    <property type="project" value="TreeGrafter"/>
</dbReference>
<dbReference type="InterPro" id="IPR027291">
    <property type="entry name" value="Glyco_hydro_38_N_sf"/>
</dbReference>
<dbReference type="Pfam" id="PF09261">
    <property type="entry name" value="Alpha-mann_mid"/>
    <property type="match status" value="1"/>
</dbReference>
<evidence type="ECO:0000256" key="8">
    <source>
        <dbReference type="ARBA" id="ARBA00023157"/>
    </source>
</evidence>
<proteinExistence type="inferred from homology"/>
<evidence type="ECO:0000256" key="3">
    <source>
        <dbReference type="ARBA" id="ARBA00012752"/>
    </source>
</evidence>
<evidence type="ECO:0000256" key="6">
    <source>
        <dbReference type="ARBA" id="ARBA00022801"/>
    </source>
</evidence>
<sequence length="1138" mass="130003">MNVHVHINAKESYQVHFSSRAELCSPLDHSDVVGYWCRKHSHRKEKATMSRETISWSAALCIFSYFLHGVDMRNINAAYDKLRESPASQCGYLSCHPTKPNMLNVHLIAHTHDDVGWLKTVDQYYYGSETNIQKAGVQYIIDSVVDALIKDPEKRFIYVESAFFFKWWKEQTSSVQESVKKLVSEGRLEFIGGAWSMNDEATTHYQSIIDQFSWGLRRLNDTFGECGRPRIGWQIDPFGHSREMASIFAQMGFDGMFFGRLDYQDKDERLMTKNAEMIWHGSANLGKSSDLFTGALYNNYQAPDGFCFDILCSDDPIIDGKHSPDNNVKERVDAFFDFVTKMAESYRTPNLLITMGEDFHYQNAGMWYTNMDKLIKYANARQVNGSNINLIYSTPSCYLKSLHESGITWPTKSDDFFPYASDPHAYWTGYFTSRPTIKRFERDGNHFLQVCKQLSAIAPKKSAEFEPHLTFMRETLGIMQHHDAITGTEKQKVALDYAKRLSVGIRACAANTRSVLNQLSVQSETSASTSETRSDYIFDFKICPLLNITSCPVSESNERFALTLYNPLAHFTDEYVRVPVTHYNYKVIDNKGVTMEIQLLPIPSAVMKMKNRSSNAQYELVFFATNLPPLGYRTYYIEKLNSPEEFLRPSFSPKKTSSLTVIGNEYIKLGFDTNGFLSEVTADGLTRIVSQEFLYYEGAKGNNAEFLNRSSGAYIFRPNKNKIHFVANQVDIEVYRGEIVQEVHQKFNDWISQVVRVYRSKSYAEFEWLIGPIPIDDDVGKEVITRFNSGIESAGIFYTDSNGREMIKRQRNRRDTWNVKLNEEVSGNYYPVTTKITLEDTTARMAILTDRAQGGSSLQDGALELMVHRRLLHDDAFGVGEALNETEHGKGLIARGKHLFFFGQSGTRKGISLKATERIVQIESLLPTWKFFSNMKSYNAEEWRTSFRNIFNGISVVLPKSVHLLTLEPWHLNQLLVRFEHIMEKGEDVHYSRSVQINVKDVLSTFKIDDMRETTLDGNAWLNETQRLQFVPDSEEEVYNSYATFSKLAKTVHLLSAAKPLLGVKYSDEALPSGQLGAESNRLKRNVHTGPFDSHKDDQASGPKGVDISFISDSDDKKYIIELSPMEIRTFVVYLSGY</sequence>
<dbReference type="Pfam" id="PF17677">
    <property type="entry name" value="Glyco_hydro38C2"/>
    <property type="match status" value="1"/>
</dbReference>
<dbReference type="Proteomes" id="UP000001819">
    <property type="component" value="Chromosome 4"/>
</dbReference>
<dbReference type="SUPFAM" id="SSF88688">
    <property type="entry name" value="Families 57/38 glycoside transferase middle domain"/>
    <property type="match status" value="1"/>
</dbReference>
<dbReference type="GO" id="GO:0006013">
    <property type="term" value="P:mannose metabolic process"/>
    <property type="evidence" value="ECO:0007669"/>
    <property type="project" value="InterPro"/>
</dbReference>
<dbReference type="InterPro" id="IPR011330">
    <property type="entry name" value="Glyco_hydro/deAcase_b/a-brl"/>
</dbReference>
<evidence type="ECO:0000256" key="5">
    <source>
        <dbReference type="ARBA" id="ARBA00022729"/>
    </source>
</evidence>
<dbReference type="EC" id="3.2.1.-" evidence="11"/>
<dbReference type="InterPro" id="IPR028995">
    <property type="entry name" value="Glyco_hydro_57/38_cen_sf"/>
</dbReference>
<dbReference type="Gene3D" id="2.60.40.1360">
    <property type="match status" value="1"/>
</dbReference>
<dbReference type="Gene3D" id="2.60.40.1180">
    <property type="entry name" value="Golgi alpha-mannosidase II"/>
    <property type="match status" value="1"/>
</dbReference>
<dbReference type="InterPro" id="IPR041147">
    <property type="entry name" value="GH38_C"/>
</dbReference>
<comment type="similarity">
    <text evidence="2 11">Belongs to the glycosyl hydrolase 38 family.</text>
</comment>
<keyword evidence="6 11" id="KW-0378">Hydrolase</keyword>
<dbReference type="InterPro" id="IPR000602">
    <property type="entry name" value="Glyco_hydro_38_N"/>
</dbReference>
<comment type="cofactor">
    <cofactor evidence="11">
        <name>Zn(2+)</name>
        <dbReference type="ChEBI" id="CHEBI:29105"/>
    </cofactor>
    <text evidence="11">Binds 1 zinc ion per subunit.</text>
</comment>
<dbReference type="FunFam" id="1.20.1270.50:FF:000003">
    <property type="entry name" value="Alpha-mannosidase"/>
    <property type="match status" value="1"/>
</dbReference>
<gene>
    <name evidence="15" type="primary">LManII</name>
</gene>